<dbReference type="SUPFAM" id="SSF54826">
    <property type="entry name" value="Enolase N-terminal domain-like"/>
    <property type="match status" value="1"/>
</dbReference>
<dbReference type="InterPro" id="IPR029065">
    <property type="entry name" value="Enolase_C-like"/>
</dbReference>
<organism evidence="5 6">
    <name type="scientific">Roseovarius nubinhibens</name>
    <dbReference type="NCBI Taxonomy" id="314263"/>
    <lineage>
        <taxon>Bacteria</taxon>
        <taxon>Pseudomonadati</taxon>
        <taxon>Pseudomonadota</taxon>
        <taxon>Alphaproteobacteria</taxon>
        <taxon>Rhodobacterales</taxon>
        <taxon>Roseobacteraceae</taxon>
        <taxon>Roseovarius</taxon>
    </lineage>
</organism>
<dbReference type="SUPFAM" id="SSF51604">
    <property type="entry name" value="Enolase C-terminal domain-like"/>
    <property type="match status" value="1"/>
</dbReference>
<comment type="caution">
    <text evidence="5">The sequence shown here is derived from an EMBL/GenBank/DDBJ whole genome shotgun (WGS) entry which is preliminary data.</text>
</comment>
<dbReference type="InterPro" id="IPR046945">
    <property type="entry name" value="RHMD-like"/>
</dbReference>
<dbReference type="Proteomes" id="UP000264719">
    <property type="component" value="Unassembled WGS sequence"/>
</dbReference>
<sequence length="398" mass="44439">MKRFQSCMHPTLREKKVRIKHVEAIALNLDLERSFSGGTYVVRSRPTILTTVVLEDGTVGTIYGGDETDTQSRIVETVNSVYAKKLVGEDIRDFQRLWQIMVDTFVDLGNRGLHQLDMHPRAILMQAISAIDNAMWDARARHYDVPLWKLLGGVRDRVPVISIGGYYPPDGQDPCDAIAEEIDDVRAAGCIGIKMKVGRVAVEHDIERVRAARKAGGDDFVLTVDANQGWKLVDAIEFCTEAEKLDLGIRWLEEPLTWHDQTDGLKRLASKTRIPINVGQGEITGVACRDLMSKGDVNILNLDCTLCGGVTEWQRVAAMARFMNVEMAHHEEPQVAVHLMAANAHALYVEIFANKARDPLLWELPSNFPKISNGYMEVPTGPGIGVELNQDVIKKYQI</sequence>
<evidence type="ECO:0000256" key="3">
    <source>
        <dbReference type="ARBA" id="ARBA00022842"/>
    </source>
</evidence>
<accession>A0A348WCG9</accession>
<dbReference type="GO" id="GO:0016052">
    <property type="term" value="P:carbohydrate catabolic process"/>
    <property type="evidence" value="ECO:0007669"/>
    <property type="project" value="TreeGrafter"/>
</dbReference>
<dbReference type="CDD" id="cd03316">
    <property type="entry name" value="MR_like"/>
    <property type="match status" value="1"/>
</dbReference>
<dbReference type="SFLD" id="SFLDS00001">
    <property type="entry name" value="Enolase"/>
    <property type="match status" value="1"/>
</dbReference>
<dbReference type="PANTHER" id="PTHR13794">
    <property type="entry name" value="ENOLASE SUPERFAMILY, MANDELATE RACEMASE"/>
    <property type="match status" value="1"/>
</dbReference>
<dbReference type="InterPro" id="IPR036849">
    <property type="entry name" value="Enolase-like_C_sf"/>
</dbReference>
<protein>
    <recommendedName>
        <fullName evidence="4">Mandelate racemase/muconate lactonizing enzyme C-terminal domain-containing protein</fullName>
    </recommendedName>
</protein>
<evidence type="ECO:0000313" key="5">
    <source>
        <dbReference type="EMBL" id="HAR52231.1"/>
    </source>
</evidence>
<dbReference type="Gene3D" id="3.20.20.120">
    <property type="entry name" value="Enolase-like C-terminal domain"/>
    <property type="match status" value="1"/>
</dbReference>
<dbReference type="GO" id="GO:0000287">
    <property type="term" value="F:magnesium ion binding"/>
    <property type="evidence" value="ECO:0007669"/>
    <property type="project" value="TreeGrafter"/>
</dbReference>
<dbReference type="Pfam" id="PF13378">
    <property type="entry name" value="MR_MLE_C"/>
    <property type="match status" value="1"/>
</dbReference>
<dbReference type="Pfam" id="PF02746">
    <property type="entry name" value="MR_MLE_N"/>
    <property type="match status" value="1"/>
</dbReference>
<dbReference type="Gene3D" id="3.30.390.10">
    <property type="entry name" value="Enolase-like, N-terminal domain"/>
    <property type="match status" value="1"/>
</dbReference>
<evidence type="ECO:0000259" key="4">
    <source>
        <dbReference type="SMART" id="SM00922"/>
    </source>
</evidence>
<reference evidence="5 6" key="1">
    <citation type="journal article" date="2018" name="Nat. Biotechnol.">
        <title>A standardized bacterial taxonomy based on genome phylogeny substantially revises the tree of life.</title>
        <authorList>
            <person name="Parks D.H."/>
            <person name="Chuvochina M."/>
            <person name="Waite D.W."/>
            <person name="Rinke C."/>
            <person name="Skarshewski A."/>
            <person name="Chaumeil P.A."/>
            <person name="Hugenholtz P."/>
        </authorList>
    </citation>
    <scope>NUCLEOTIDE SEQUENCE [LARGE SCALE GENOMIC DNA]</scope>
    <source>
        <strain evidence="5">UBA9169</strain>
    </source>
</reference>
<dbReference type="InterPro" id="IPR029017">
    <property type="entry name" value="Enolase-like_N"/>
</dbReference>
<keyword evidence="3" id="KW-0460">Magnesium</keyword>
<dbReference type="AlphaFoldDB" id="A0A348WCG9"/>
<evidence type="ECO:0000256" key="2">
    <source>
        <dbReference type="ARBA" id="ARBA00022723"/>
    </source>
</evidence>
<dbReference type="SMART" id="SM00922">
    <property type="entry name" value="MR_MLE"/>
    <property type="match status" value="1"/>
</dbReference>
<comment type="cofactor">
    <cofactor evidence="1">
        <name>Mg(2+)</name>
        <dbReference type="ChEBI" id="CHEBI:18420"/>
    </cofactor>
</comment>
<dbReference type="GO" id="GO:0016836">
    <property type="term" value="F:hydro-lyase activity"/>
    <property type="evidence" value="ECO:0007669"/>
    <property type="project" value="TreeGrafter"/>
</dbReference>
<evidence type="ECO:0000256" key="1">
    <source>
        <dbReference type="ARBA" id="ARBA00001946"/>
    </source>
</evidence>
<name>A0A348WCG9_9RHOB</name>
<dbReference type="EMBL" id="DMVW01000098">
    <property type="protein sequence ID" value="HAR52231.1"/>
    <property type="molecule type" value="Genomic_DNA"/>
</dbReference>
<dbReference type="PANTHER" id="PTHR13794:SF58">
    <property type="entry name" value="MITOCHONDRIAL ENOLASE SUPERFAMILY MEMBER 1"/>
    <property type="match status" value="1"/>
</dbReference>
<feature type="domain" description="Mandelate racemase/muconate lactonizing enzyme C-terminal" evidence="4">
    <location>
        <begin position="175"/>
        <end position="275"/>
    </location>
</feature>
<keyword evidence="2" id="KW-0479">Metal-binding</keyword>
<dbReference type="InterPro" id="IPR013341">
    <property type="entry name" value="Mandelate_racemase_N_dom"/>
</dbReference>
<proteinExistence type="predicted"/>
<dbReference type="RefSeq" id="WP_339853547.1">
    <property type="nucleotide sequence ID" value="NZ_CAXAXR010000005.1"/>
</dbReference>
<dbReference type="InterPro" id="IPR013342">
    <property type="entry name" value="Mandelate_racemase_C"/>
</dbReference>
<evidence type="ECO:0000313" key="6">
    <source>
        <dbReference type="Proteomes" id="UP000264719"/>
    </source>
</evidence>
<gene>
    <name evidence="5" type="ORF">DCS45_10205</name>
</gene>